<dbReference type="InterPro" id="IPR000639">
    <property type="entry name" value="Epox_hydrolase-like"/>
</dbReference>
<gene>
    <name evidence="2" type="ORF">NAG76_11325</name>
</gene>
<dbReference type="EMBL" id="CP097899">
    <property type="protein sequence ID" value="URN96817.1"/>
    <property type="molecule type" value="Genomic_DNA"/>
</dbReference>
<dbReference type="GO" id="GO:0047372">
    <property type="term" value="F:monoacylglycerol lipase activity"/>
    <property type="evidence" value="ECO:0007669"/>
    <property type="project" value="TreeGrafter"/>
</dbReference>
<dbReference type="PRINTS" id="PR00412">
    <property type="entry name" value="EPOXHYDRLASE"/>
</dbReference>
<dbReference type="KEGG" id="plig:NAG76_11325"/>
<dbReference type="InterPro" id="IPR029058">
    <property type="entry name" value="AB_hydrolase_fold"/>
</dbReference>
<dbReference type="PANTHER" id="PTHR43798:SF33">
    <property type="entry name" value="HYDROLASE, PUTATIVE (AFU_ORTHOLOGUE AFUA_2G14860)-RELATED"/>
    <property type="match status" value="1"/>
</dbReference>
<dbReference type="InterPro" id="IPR050266">
    <property type="entry name" value="AB_hydrolase_sf"/>
</dbReference>
<dbReference type="PANTHER" id="PTHR43798">
    <property type="entry name" value="MONOACYLGLYCEROL LIPASE"/>
    <property type="match status" value="1"/>
</dbReference>
<name>A0A9J6ZMB6_9BACL</name>
<organism evidence="2 3">
    <name type="scientific">Candidatus Pristimantibacillus lignocellulolyticus</name>
    <dbReference type="NCBI Taxonomy" id="2994561"/>
    <lineage>
        <taxon>Bacteria</taxon>
        <taxon>Bacillati</taxon>
        <taxon>Bacillota</taxon>
        <taxon>Bacilli</taxon>
        <taxon>Bacillales</taxon>
        <taxon>Paenibacillaceae</taxon>
        <taxon>Candidatus Pristimantibacillus</taxon>
    </lineage>
</organism>
<feature type="domain" description="AB hydrolase-1" evidence="1">
    <location>
        <begin position="1"/>
        <end position="218"/>
    </location>
</feature>
<reference evidence="2" key="1">
    <citation type="submission" date="2022-05" db="EMBL/GenBank/DDBJ databases">
        <title>Novel bacterial taxa in a minimal lignocellulolytic consortium and its capacity to transform plastics disclosed by genome-resolved metagenomics.</title>
        <authorList>
            <person name="Rodriguez C.A.D."/>
            <person name="Diaz-Garcia L."/>
            <person name="Herrera K."/>
            <person name="Tarazona N.A."/>
            <person name="Sproer C."/>
            <person name="Overmann J."/>
            <person name="Jimenez D.J."/>
        </authorList>
    </citation>
    <scope>NUCLEOTIDE SEQUENCE</scope>
    <source>
        <strain evidence="2">MAG5</strain>
    </source>
</reference>
<dbReference type="Proteomes" id="UP001056756">
    <property type="component" value="Chromosome"/>
</dbReference>
<evidence type="ECO:0000313" key="2">
    <source>
        <dbReference type="EMBL" id="URN96817.1"/>
    </source>
</evidence>
<dbReference type="SUPFAM" id="SSF53474">
    <property type="entry name" value="alpha/beta-Hydrolases"/>
    <property type="match status" value="1"/>
</dbReference>
<dbReference type="GO" id="GO:0016020">
    <property type="term" value="C:membrane"/>
    <property type="evidence" value="ECO:0007669"/>
    <property type="project" value="TreeGrafter"/>
</dbReference>
<evidence type="ECO:0000259" key="1">
    <source>
        <dbReference type="Pfam" id="PF00561"/>
    </source>
</evidence>
<proteinExistence type="predicted"/>
<dbReference type="Gene3D" id="3.40.50.1820">
    <property type="entry name" value="alpha/beta hydrolase"/>
    <property type="match status" value="1"/>
</dbReference>
<accession>A0A9J6ZMB6</accession>
<dbReference type="InterPro" id="IPR000073">
    <property type="entry name" value="AB_hydrolase_1"/>
</dbReference>
<dbReference type="GO" id="GO:0046464">
    <property type="term" value="P:acylglycerol catabolic process"/>
    <property type="evidence" value="ECO:0007669"/>
    <property type="project" value="TreeGrafter"/>
</dbReference>
<keyword evidence="2" id="KW-0378">Hydrolase</keyword>
<sequence>MWYKQIRDFKREYNLLLIDLPGHGGNTEGLLHMPDHNSHALYETAGQILHVLDHYKIQRAHFLGLSLGTIVIHVIEEIEPDRIMSKVLGGSVEYLYIPIVKFFKSLRGILSLMPYMWLYKIVALCLMPRKRNKEARFLFVNEAVKLGKQEFFKWYELLYAEVNRFYDNRKSTCTKPVLFIMGDEDYVFLPILRNRIHRYKNGTLHVLEQCGHVCNIEKHEQFNELALDFLKSNINVEHTYYATEKVV</sequence>
<evidence type="ECO:0000313" key="3">
    <source>
        <dbReference type="Proteomes" id="UP001056756"/>
    </source>
</evidence>
<dbReference type="AlphaFoldDB" id="A0A9J6ZMB6"/>
<dbReference type="Pfam" id="PF00561">
    <property type="entry name" value="Abhydrolase_1"/>
    <property type="match status" value="1"/>
</dbReference>
<protein>
    <submittedName>
        <fullName evidence="2">Alpha/beta hydrolase</fullName>
    </submittedName>
</protein>